<keyword evidence="3" id="KW-1185">Reference proteome</keyword>
<dbReference type="PANTHER" id="PTHR21015:SF22">
    <property type="entry name" value="GLYCOSYLTRANSFERASE"/>
    <property type="match status" value="1"/>
</dbReference>
<accession>A0ABQ8IVK6</accession>
<keyword evidence="1" id="KW-0808">Transferase</keyword>
<dbReference type="SUPFAM" id="SSF53756">
    <property type="entry name" value="UDP-Glycosyltransferase/glycogen phosphorylase"/>
    <property type="match status" value="1"/>
</dbReference>
<dbReference type="CDD" id="cd03784">
    <property type="entry name" value="GT1_Gtf-like"/>
    <property type="match status" value="1"/>
</dbReference>
<evidence type="ECO:0000313" key="2">
    <source>
        <dbReference type="EMBL" id="KAH9414349.1"/>
    </source>
</evidence>
<dbReference type="Pfam" id="PF00201">
    <property type="entry name" value="UDPGT"/>
    <property type="match status" value="1"/>
</dbReference>
<dbReference type="EMBL" id="NJHN03000111">
    <property type="protein sequence ID" value="KAH9414349.1"/>
    <property type="molecule type" value="Genomic_DNA"/>
</dbReference>
<evidence type="ECO:0000313" key="3">
    <source>
        <dbReference type="Proteomes" id="UP000887458"/>
    </source>
</evidence>
<dbReference type="PANTHER" id="PTHR21015">
    <property type="entry name" value="UDP-N-ACETYLGLUCOSAMINE--N-ACETYLMURAMYL-(PENTAPEPTIDE) PYROPHOSPHORYL-UNDECAPRENOL N-ACETYLGLUCOSAMINE TRANSFERASE 1"/>
    <property type="match status" value="1"/>
</dbReference>
<dbReference type="Proteomes" id="UP000887458">
    <property type="component" value="Unassembled WGS sequence"/>
</dbReference>
<reference evidence="2 3" key="1">
    <citation type="journal article" date="2018" name="J. Allergy Clin. Immunol.">
        <title>High-quality assembly of Dermatophagoides pteronyssinus genome and transcriptome reveals a wide range of novel allergens.</title>
        <authorList>
            <person name="Liu X.Y."/>
            <person name="Yang K.Y."/>
            <person name="Wang M.Q."/>
            <person name="Kwok J.S."/>
            <person name="Zeng X."/>
            <person name="Yang Z."/>
            <person name="Xiao X.J."/>
            <person name="Lau C.P."/>
            <person name="Li Y."/>
            <person name="Huang Z.M."/>
            <person name="Ba J.G."/>
            <person name="Yim A.K."/>
            <person name="Ouyang C.Y."/>
            <person name="Ngai S.M."/>
            <person name="Chan T.F."/>
            <person name="Leung E.L."/>
            <person name="Liu L."/>
            <person name="Liu Z.G."/>
            <person name="Tsui S.K."/>
        </authorList>
    </citation>
    <scope>NUCLEOTIDE SEQUENCE [LARGE SCALE GENOMIC DNA]</scope>
    <source>
        <strain evidence="2">Derp</strain>
    </source>
</reference>
<evidence type="ECO:0000256" key="1">
    <source>
        <dbReference type="ARBA" id="ARBA00022679"/>
    </source>
</evidence>
<proteinExistence type="predicted"/>
<name>A0ABQ8IVK6_DERPT</name>
<sequence>MSLKILFNPCDGLGHINACIGLAQALQLRGHRIYFFTNKQMAGQYRDRYGFEEFILHNNSNESIDTNDDDHPIKNNKLMNVIIESGLLSDMSPFEKLDLYDHNKNPNIFARTMSEQILNVHEQMLNIIDKLQPDLIIVDSMIVAPCILYGSYCWAFSWSANPILLYRSDHIPPMMSGYPSDNQNGWSEFRKKFNKTFISSICYYQNWLNEQLGYDKMIENSNDLPFISPYLNIYGYPKELDYNKMANLPDHFIRIDAFCRQSSSSSSDSSFELPEKFQRKNLKSNVRLIYVSMGSFGSANVVLMKRLIDALAANSLHKFIISTGLYHQQIRLAENQWGQPYLPQTQILPLIDLVITHGGNNTVTETLMAGKPMIIMPLYTDQYDNAQRIQECGYGQRIDTHRFTSSEMNTMIDQILNDIEMLKRCEQTGIRIRQSETKLEACKRIEKLFLKETKEKD</sequence>
<organism evidence="2 3">
    <name type="scientific">Dermatophagoides pteronyssinus</name>
    <name type="common">European house dust mite</name>
    <dbReference type="NCBI Taxonomy" id="6956"/>
    <lineage>
        <taxon>Eukaryota</taxon>
        <taxon>Metazoa</taxon>
        <taxon>Ecdysozoa</taxon>
        <taxon>Arthropoda</taxon>
        <taxon>Chelicerata</taxon>
        <taxon>Arachnida</taxon>
        <taxon>Acari</taxon>
        <taxon>Acariformes</taxon>
        <taxon>Sarcoptiformes</taxon>
        <taxon>Astigmata</taxon>
        <taxon>Psoroptidia</taxon>
        <taxon>Analgoidea</taxon>
        <taxon>Pyroglyphidae</taxon>
        <taxon>Dermatophagoidinae</taxon>
        <taxon>Dermatophagoides</taxon>
    </lineage>
</organism>
<gene>
    <name evidence="2" type="primary">UGT2A1_4</name>
    <name evidence="2" type="ORF">DERP_011996</name>
</gene>
<dbReference type="Gene3D" id="3.40.50.2000">
    <property type="entry name" value="Glycogen Phosphorylase B"/>
    <property type="match status" value="2"/>
</dbReference>
<protein>
    <submittedName>
        <fullName evidence="2">UDP-glucuronosyltransferase 2A1</fullName>
    </submittedName>
</protein>
<comment type="caution">
    <text evidence="2">The sequence shown here is derived from an EMBL/GenBank/DDBJ whole genome shotgun (WGS) entry which is preliminary data.</text>
</comment>
<reference evidence="2 3" key="2">
    <citation type="journal article" date="2022" name="Mol. Biol. Evol.">
        <title>Comparative Genomics Reveals Insights into the Divergent Evolution of Astigmatic Mites and Household Pest Adaptations.</title>
        <authorList>
            <person name="Xiong Q."/>
            <person name="Wan A.T."/>
            <person name="Liu X."/>
            <person name="Fung C.S."/>
            <person name="Xiao X."/>
            <person name="Malainual N."/>
            <person name="Hou J."/>
            <person name="Wang L."/>
            <person name="Wang M."/>
            <person name="Yang K.Y."/>
            <person name="Cui Y."/>
            <person name="Leung E.L."/>
            <person name="Nong W."/>
            <person name="Shin S.K."/>
            <person name="Au S.W."/>
            <person name="Jeong K.Y."/>
            <person name="Chew F.T."/>
            <person name="Hui J.H."/>
            <person name="Leung T.F."/>
            <person name="Tungtrongchitr A."/>
            <person name="Zhong N."/>
            <person name="Liu Z."/>
            <person name="Tsui S.K."/>
        </authorList>
    </citation>
    <scope>NUCLEOTIDE SEQUENCE [LARGE SCALE GENOMIC DNA]</scope>
    <source>
        <strain evidence="2">Derp</strain>
    </source>
</reference>
<dbReference type="InterPro" id="IPR002213">
    <property type="entry name" value="UDP_glucos_trans"/>
</dbReference>